<dbReference type="NCBIfam" id="TIGR01439">
    <property type="entry name" value="lp_hng_hel_AbrB"/>
    <property type="match status" value="1"/>
</dbReference>
<feature type="domain" description="SpoVT-AbrB" evidence="2">
    <location>
        <begin position="1"/>
        <end position="43"/>
    </location>
</feature>
<gene>
    <name evidence="3" type="ORF">THII_1024</name>
</gene>
<dbReference type="STRING" id="40754.THII_1024"/>
<evidence type="ECO:0000259" key="2">
    <source>
        <dbReference type="PROSITE" id="PS51740"/>
    </source>
</evidence>
<dbReference type="AlphaFoldDB" id="A0A090BUL6"/>
<reference evidence="3 4" key="1">
    <citation type="journal article" date="2014" name="ISME J.">
        <title>Ecophysiology of Thioploca ingrica as revealed by the complete genome sequence supplemented with proteomic evidence.</title>
        <authorList>
            <person name="Kojima H."/>
            <person name="Ogura Y."/>
            <person name="Yamamoto N."/>
            <person name="Togashi T."/>
            <person name="Mori H."/>
            <person name="Watanabe T."/>
            <person name="Nemoto F."/>
            <person name="Kurokawa K."/>
            <person name="Hayashi T."/>
            <person name="Fukui M."/>
        </authorList>
    </citation>
    <scope>NUCLEOTIDE SEQUENCE [LARGE SCALE GENOMIC DNA]</scope>
</reference>
<evidence type="ECO:0000313" key="4">
    <source>
        <dbReference type="Proteomes" id="UP000031623"/>
    </source>
</evidence>
<dbReference type="KEGG" id="tig:THII_1024"/>
<evidence type="ECO:0000313" key="3">
    <source>
        <dbReference type="EMBL" id="BAP55321.1"/>
    </source>
</evidence>
<dbReference type="InterPro" id="IPR007159">
    <property type="entry name" value="SpoVT-AbrB_dom"/>
</dbReference>
<keyword evidence="4" id="KW-1185">Reference proteome</keyword>
<dbReference type="HOGENOM" id="CLU_158484_5_1_6"/>
<dbReference type="SUPFAM" id="SSF89447">
    <property type="entry name" value="AbrB/MazE/MraZ-like"/>
    <property type="match status" value="1"/>
</dbReference>
<keyword evidence="1" id="KW-0238">DNA-binding</keyword>
<dbReference type="EMBL" id="AP014633">
    <property type="protein sequence ID" value="BAP55321.1"/>
    <property type="molecule type" value="Genomic_DNA"/>
</dbReference>
<dbReference type="Pfam" id="PF04014">
    <property type="entry name" value="MazE_antitoxin"/>
    <property type="match status" value="1"/>
</dbReference>
<evidence type="ECO:0000256" key="1">
    <source>
        <dbReference type="PROSITE-ProRule" id="PRU01076"/>
    </source>
</evidence>
<dbReference type="InterPro" id="IPR037914">
    <property type="entry name" value="SpoVT-AbrB_sf"/>
</dbReference>
<dbReference type="Gene3D" id="2.10.260.10">
    <property type="match status" value="1"/>
</dbReference>
<protein>
    <submittedName>
        <fullName evidence="3">Transcriptional regulator, SpoVT_AbrB family</fullName>
    </submittedName>
</protein>
<sequence>MRITTKGQITIPQHIREKLGITPNTEVDFLEKEGQVYLVKVDTNAKTSKFKRLRGIATVKMTTDKIMSLTRDS</sequence>
<name>A0A090BUL6_9GAMM</name>
<dbReference type="OrthoDB" id="9809003at2"/>
<accession>A0A090BUL6</accession>
<proteinExistence type="predicted"/>
<dbReference type="PROSITE" id="PS51740">
    <property type="entry name" value="SPOVT_ABRB"/>
    <property type="match status" value="1"/>
</dbReference>
<organism evidence="3 4">
    <name type="scientific">Thioploca ingrica</name>
    <dbReference type="NCBI Taxonomy" id="40754"/>
    <lineage>
        <taxon>Bacteria</taxon>
        <taxon>Pseudomonadati</taxon>
        <taxon>Pseudomonadota</taxon>
        <taxon>Gammaproteobacteria</taxon>
        <taxon>Thiotrichales</taxon>
        <taxon>Thiotrichaceae</taxon>
        <taxon>Thioploca</taxon>
    </lineage>
</organism>
<dbReference type="Proteomes" id="UP000031623">
    <property type="component" value="Chromosome"/>
</dbReference>
<dbReference type="SMART" id="SM00966">
    <property type="entry name" value="SpoVT_AbrB"/>
    <property type="match status" value="1"/>
</dbReference>
<dbReference type="GO" id="GO:0003677">
    <property type="term" value="F:DNA binding"/>
    <property type="evidence" value="ECO:0007669"/>
    <property type="project" value="UniProtKB-UniRule"/>
</dbReference>